<keyword evidence="6 13" id="KW-0812">Transmembrane</keyword>
<keyword evidence="10 13" id="KW-1133">Transmembrane helix</keyword>
<keyword evidence="13" id="KW-0472">Membrane</keyword>
<evidence type="ECO:0000256" key="4">
    <source>
        <dbReference type="ARBA" id="ARBA00022553"/>
    </source>
</evidence>
<comment type="catalytic activity">
    <reaction evidence="1">
        <text>ATP + protein L-histidine = ADP + protein N-phospho-L-histidine.</text>
        <dbReference type="EC" id="2.7.13.3"/>
    </reaction>
</comment>
<dbReference type="Pfam" id="PF00512">
    <property type="entry name" value="HisKA"/>
    <property type="match status" value="1"/>
</dbReference>
<accession>A0A4R6YAJ7</accession>
<evidence type="ECO:0000256" key="7">
    <source>
        <dbReference type="ARBA" id="ARBA00022741"/>
    </source>
</evidence>
<keyword evidence="11" id="KW-0902">Two-component regulatory system</keyword>
<evidence type="ECO:0000256" key="10">
    <source>
        <dbReference type="ARBA" id="ARBA00022989"/>
    </source>
</evidence>
<comment type="subcellular location">
    <subcellularLocation>
        <location evidence="2">Membrane</location>
        <topology evidence="2">Multi-pass membrane protein</topology>
    </subcellularLocation>
</comment>
<dbReference type="SMART" id="SM00387">
    <property type="entry name" value="HATPase_c"/>
    <property type="match status" value="1"/>
</dbReference>
<feature type="region of interest" description="Disordered" evidence="12">
    <location>
        <begin position="65"/>
        <end position="91"/>
    </location>
</feature>
<protein>
    <recommendedName>
        <fullName evidence="3">histidine kinase</fullName>
        <ecNumber evidence="3">2.7.13.3</ecNumber>
    </recommendedName>
</protein>
<evidence type="ECO:0000256" key="12">
    <source>
        <dbReference type="SAM" id="MobiDB-lite"/>
    </source>
</evidence>
<dbReference type="Gene3D" id="1.10.287.130">
    <property type="match status" value="1"/>
</dbReference>
<evidence type="ECO:0000256" key="6">
    <source>
        <dbReference type="ARBA" id="ARBA00022692"/>
    </source>
</evidence>
<dbReference type="InterPro" id="IPR005467">
    <property type="entry name" value="His_kinase_dom"/>
</dbReference>
<dbReference type="Gene3D" id="3.30.565.10">
    <property type="entry name" value="Histidine kinase-like ATPase, C-terminal domain"/>
    <property type="match status" value="1"/>
</dbReference>
<evidence type="ECO:0000256" key="11">
    <source>
        <dbReference type="ARBA" id="ARBA00023012"/>
    </source>
</evidence>
<organism evidence="15 16">
    <name type="scientific">Hydromonas duriensis</name>
    <dbReference type="NCBI Taxonomy" id="1527608"/>
    <lineage>
        <taxon>Bacteria</taxon>
        <taxon>Pseudomonadati</taxon>
        <taxon>Pseudomonadota</taxon>
        <taxon>Betaproteobacteria</taxon>
        <taxon>Burkholderiales</taxon>
        <taxon>Burkholderiaceae</taxon>
        <taxon>Hydromonas</taxon>
    </lineage>
</organism>
<evidence type="ECO:0000256" key="13">
    <source>
        <dbReference type="SAM" id="Phobius"/>
    </source>
</evidence>
<keyword evidence="7" id="KW-0547">Nucleotide-binding</keyword>
<dbReference type="Proteomes" id="UP000294480">
    <property type="component" value="Unassembled WGS sequence"/>
</dbReference>
<feature type="transmembrane region" description="Helical" evidence="13">
    <location>
        <begin position="192"/>
        <end position="211"/>
    </location>
</feature>
<dbReference type="RefSeq" id="WP_162845122.1">
    <property type="nucleotide sequence ID" value="NZ_SNZE01000003.1"/>
</dbReference>
<dbReference type="GO" id="GO:0000155">
    <property type="term" value="F:phosphorelay sensor kinase activity"/>
    <property type="evidence" value="ECO:0007669"/>
    <property type="project" value="InterPro"/>
</dbReference>
<dbReference type="CDD" id="cd00082">
    <property type="entry name" value="HisKA"/>
    <property type="match status" value="1"/>
</dbReference>
<reference evidence="15 16" key="1">
    <citation type="submission" date="2019-03" db="EMBL/GenBank/DDBJ databases">
        <title>Genomic Encyclopedia of Type Strains, Phase IV (KMG-IV): sequencing the most valuable type-strain genomes for metagenomic binning, comparative biology and taxonomic classification.</title>
        <authorList>
            <person name="Goeker M."/>
        </authorList>
    </citation>
    <scope>NUCLEOTIDE SEQUENCE [LARGE SCALE GENOMIC DNA]</scope>
    <source>
        <strain evidence="15 16">DSM 102852</strain>
    </source>
</reference>
<dbReference type="SUPFAM" id="SSF55874">
    <property type="entry name" value="ATPase domain of HSP90 chaperone/DNA topoisomerase II/histidine kinase"/>
    <property type="match status" value="1"/>
</dbReference>
<evidence type="ECO:0000256" key="8">
    <source>
        <dbReference type="ARBA" id="ARBA00022777"/>
    </source>
</evidence>
<evidence type="ECO:0000259" key="14">
    <source>
        <dbReference type="PROSITE" id="PS50109"/>
    </source>
</evidence>
<evidence type="ECO:0000256" key="3">
    <source>
        <dbReference type="ARBA" id="ARBA00012438"/>
    </source>
</evidence>
<dbReference type="AlphaFoldDB" id="A0A4R6YAJ7"/>
<evidence type="ECO:0000256" key="2">
    <source>
        <dbReference type="ARBA" id="ARBA00004141"/>
    </source>
</evidence>
<keyword evidence="16" id="KW-1185">Reference proteome</keyword>
<dbReference type="EC" id="2.7.13.3" evidence="3"/>
<keyword evidence="9" id="KW-0067">ATP-binding</keyword>
<evidence type="ECO:0000256" key="9">
    <source>
        <dbReference type="ARBA" id="ARBA00022840"/>
    </source>
</evidence>
<feature type="compositionally biased region" description="Basic and acidic residues" evidence="12">
    <location>
        <begin position="74"/>
        <end position="84"/>
    </location>
</feature>
<feature type="domain" description="Histidine kinase" evidence="14">
    <location>
        <begin position="271"/>
        <end position="473"/>
    </location>
</feature>
<keyword evidence="8 15" id="KW-0418">Kinase</keyword>
<comment type="caution">
    <text evidence="15">The sequence shown here is derived from an EMBL/GenBank/DDBJ whole genome shotgun (WGS) entry which is preliminary data.</text>
</comment>
<dbReference type="SUPFAM" id="SSF47384">
    <property type="entry name" value="Homodimeric domain of signal transducing histidine kinase"/>
    <property type="match status" value="1"/>
</dbReference>
<evidence type="ECO:0000313" key="16">
    <source>
        <dbReference type="Proteomes" id="UP000294480"/>
    </source>
</evidence>
<dbReference type="PANTHER" id="PTHR45436:SF14">
    <property type="entry name" value="SENSOR PROTEIN QSEC"/>
    <property type="match status" value="1"/>
</dbReference>
<name>A0A4R6YAJ7_9BURK</name>
<dbReference type="InterPro" id="IPR003661">
    <property type="entry name" value="HisK_dim/P_dom"/>
</dbReference>
<dbReference type="InterPro" id="IPR050428">
    <property type="entry name" value="TCS_sensor_his_kinase"/>
</dbReference>
<keyword evidence="5" id="KW-0808">Transferase</keyword>
<feature type="transmembrane region" description="Helical" evidence="13">
    <location>
        <begin position="12"/>
        <end position="37"/>
    </location>
</feature>
<evidence type="ECO:0000313" key="15">
    <source>
        <dbReference type="EMBL" id="TDR32552.1"/>
    </source>
</evidence>
<evidence type="ECO:0000256" key="5">
    <source>
        <dbReference type="ARBA" id="ARBA00022679"/>
    </source>
</evidence>
<dbReference type="EMBL" id="SNZE01000003">
    <property type="protein sequence ID" value="TDR32552.1"/>
    <property type="molecule type" value="Genomic_DNA"/>
</dbReference>
<sequence length="473" mass="53269">MIRWFKSFQLSLIWRMTVLLLCSTVIVWGLFSAVLTWEAKRMTRWALVQQHIQFADMLWDNLDDDDDDNQGRQATRDTNHEPREHRQKTPATDMLWEKLDGRLSESNNRGHALGMGTGLEFAIYDLQTGALLNASSTPALPRQYDFSKKPHIVQFNERNWLVSARQSDELELVVASPNDGATELAMILAQRMAAVALLGLLLLIPVLYWALRRGLKPIHAFTDDVATRAVDNLAPMTMSVPKELKPLQERLNLLFLQVEQTLAREQRFTADAAHELRTPLAATRLQLELAATSQRLDIREKALNKATQAVDRATHVVSQLLLLARLEHGSEIEHQPIDFERLVKDALVEAGFPDDAHHIQVDARPTVLGQPLLWALVLRNLIDNTQRYAGEGAQIFVHITQRALVISDTGCGLDAAQKSRLGERFYRPAGQTATGAGLGWSIIMRIAQLHQTEIETFDVQPHGFGVKFSFPVV</sequence>
<dbReference type="GO" id="GO:0005886">
    <property type="term" value="C:plasma membrane"/>
    <property type="evidence" value="ECO:0007669"/>
    <property type="project" value="TreeGrafter"/>
</dbReference>
<dbReference type="InterPro" id="IPR036097">
    <property type="entry name" value="HisK_dim/P_sf"/>
</dbReference>
<keyword evidence="4" id="KW-0597">Phosphoprotein</keyword>
<dbReference type="SMART" id="SM00388">
    <property type="entry name" value="HisKA"/>
    <property type="match status" value="1"/>
</dbReference>
<dbReference type="PROSITE" id="PS50109">
    <property type="entry name" value="HIS_KIN"/>
    <property type="match status" value="1"/>
</dbReference>
<gene>
    <name evidence="15" type="ORF">DFR44_10365</name>
</gene>
<proteinExistence type="predicted"/>
<evidence type="ECO:0000256" key="1">
    <source>
        <dbReference type="ARBA" id="ARBA00000085"/>
    </source>
</evidence>
<dbReference type="PANTHER" id="PTHR45436">
    <property type="entry name" value="SENSOR HISTIDINE KINASE YKOH"/>
    <property type="match status" value="1"/>
</dbReference>
<dbReference type="Pfam" id="PF02518">
    <property type="entry name" value="HATPase_c"/>
    <property type="match status" value="1"/>
</dbReference>
<dbReference type="InterPro" id="IPR003594">
    <property type="entry name" value="HATPase_dom"/>
</dbReference>
<dbReference type="InterPro" id="IPR036890">
    <property type="entry name" value="HATPase_C_sf"/>
</dbReference>
<dbReference type="GO" id="GO:0005524">
    <property type="term" value="F:ATP binding"/>
    <property type="evidence" value="ECO:0007669"/>
    <property type="project" value="UniProtKB-KW"/>
</dbReference>